<keyword evidence="8" id="KW-0449">Lipoprotein</keyword>
<comment type="similarity">
    <text evidence="1 7">Belongs to the Lgt family.</text>
</comment>
<dbReference type="InterPro" id="IPR001640">
    <property type="entry name" value="Lgt"/>
</dbReference>
<feature type="transmembrane region" description="Helical" evidence="7">
    <location>
        <begin position="230"/>
        <end position="249"/>
    </location>
</feature>
<protein>
    <recommendedName>
        <fullName evidence="7">Phosphatidylglycerol--prolipoprotein diacylglyceryl transferase</fullName>
        <ecNumber evidence="7">2.5.1.145</ecNumber>
    </recommendedName>
</protein>
<dbReference type="EC" id="2.5.1.145" evidence="7"/>
<comment type="catalytic activity">
    <reaction evidence="7">
        <text>L-cysteinyl-[prolipoprotein] + a 1,2-diacyl-sn-glycero-3-phospho-(1'-sn-glycerol) = an S-1,2-diacyl-sn-glyceryl-L-cysteinyl-[prolipoprotein] + sn-glycerol 1-phosphate + H(+)</text>
        <dbReference type="Rhea" id="RHEA:56712"/>
        <dbReference type="Rhea" id="RHEA-COMP:14679"/>
        <dbReference type="Rhea" id="RHEA-COMP:14680"/>
        <dbReference type="ChEBI" id="CHEBI:15378"/>
        <dbReference type="ChEBI" id="CHEBI:29950"/>
        <dbReference type="ChEBI" id="CHEBI:57685"/>
        <dbReference type="ChEBI" id="CHEBI:64716"/>
        <dbReference type="ChEBI" id="CHEBI:140658"/>
        <dbReference type="EC" id="2.5.1.145"/>
    </reaction>
</comment>
<dbReference type="GO" id="GO:0042158">
    <property type="term" value="P:lipoprotein biosynthetic process"/>
    <property type="evidence" value="ECO:0007669"/>
    <property type="project" value="UniProtKB-UniRule"/>
</dbReference>
<dbReference type="EMBL" id="FOKY01000011">
    <property type="protein sequence ID" value="SFB85146.1"/>
    <property type="molecule type" value="Genomic_DNA"/>
</dbReference>
<keyword evidence="2 7" id="KW-1003">Cell membrane</keyword>
<dbReference type="RefSeq" id="WP_159428197.1">
    <property type="nucleotide sequence ID" value="NZ_FOKY01000011.1"/>
</dbReference>
<dbReference type="GO" id="GO:0005886">
    <property type="term" value="C:plasma membrane"/>
    <property type="evidence" value="ECO:0007669"/>
    <property type="project" value="UniProtKB-SubCell"/>
</dbReference>
<comment type="function">
    <text evidence="7">Catalyzes the transfer of the diacylglyceryl group from phosphatidylglycerol to the sulfhydryl group of the N-terminal cysteine of a prolipoprotein, the first step in the formation of mature lipoproteins.</text>
</comment>
<keyword evidence="4 7" id="KW-0812">Transmembrane</keyword>
<dbReference type="OrthoDB" id="871140at2"/>
<keyword evidence="6 7" id="KW-0472">Membrane</keyword>
<dbReference type="PANTHER" id="PTHR30589">
    <property type="entry name" value="PROLIPOPROTEIN DIACYLGLYCERYL TRANSFERASE"/>
    <property type="match status" value="1"/>
</dbReference>
<keyword evidence="5 7" id="KW-1133">Transmembrane helix</keyword>
<evidence type="ECO:0000313" key="8">
    <source>
        <dbReference type="EMBL" id="SFB85146.1"/>
    </source>
</evidence>
<feature type="binding site" evidence="7">
    <location>
        <position position="154"/>
    </location>
    <ligand>
        <name>a 1,2-diacyl-sn-glycero-3-phospho-(1'-sn-glycerol)</name>
        <dbReference type="ChEBI" id="CHEBI:64716"/>
    </ligand>
</feature>
<evidence type="ECO:0000256" key="3">
    <source>
        <dbReference type="ARBA" id="ARBA00022679"/>
    </source>
</evidence>
<evidence type="ECO:0000256" key="1">
    <source>
        <dbReference type="ARBA" id="ARBA00007150"/>
    </source>
</evidence>
<dbReference type="STRING" id="34097.SAMN02745150_01068"/>
<feature type="transmembrane region" description="Helical" evidence="7">
    <location>
        <begin position="20"/>
        <end position="38"/>
    </location>
</feature>
<proteinExistence type="inferred from homology"/>
<evidence type="ECO:0000256" key="7">
    <source>
        <dbReference type="HAMAP-Rule" id="MF_01147"/>
    </source>
</evidence>
<dbReference type="UniPathway" id="UPA00664"/>
<organism evidence="8 9">
    <name type="scientific">Brevinema andersonii</name>
    <dbReference type="NCBI Taxonomy" id="34097"/>
    <lineage>
        <taxon>Bacteria</taxon>
        <taxon>Pseudomonadati</taxon>
        <taxon>Spirochaetota</taxon>
        <taxon>Spirochaetia</taxon>
        <taxon>Brevinematales</taxon>
        <taxon>Brevinemataceae</taxon>
        <taxon>Brevinema</taxon>
    </lineage>
</organism>
<gene>
    <name evidence="7" type="primary">lgt</name>
    <name evidence="8" type="ORF">SAMN02745150_01068</name>
</gene>
<comment type="pathway">
    <text evidence="7">Protein modification; lipoprotein biosynthesis (diacylglyceryl transfer).</text>
</comment>
<keyword evidence="3 7" id="KW-0808">Transferase</keyword>
<dbReference type="PANTHER" id="PTHR30589:SF0">
    <property type="entry name" value="PHOSPHATIDYLGLYCEROL--PROLIPOPROTEIN DIACYLGLYCERYL TRANSFERASE"/>
    <property type="match status" value="1"/>
</dbReference>
<dbReference type="GO" id="GO:0008961">
    <property type="term" value="F:phosphatidylglycerol-prolipoprotein diacylglyceryl transferase activity"/>
    <property type="evidence" value="ECO:0007669"/>
    <property type="project" value="UniProtKB-UniRule"/>
</dbReference>
<evidence type="ECO:0000256" key="5">
    <source>
        <dbReference type="ARBA" id="ARBA00022989"/>
    </source>
</evidence>
<evidence type="ECO:0000313" key="9">
    <source>
        <dbReference type="Proteomes" id="UP000240042"/>
    </source>
</evidence>
<evidence type="ECO:0000256" key="6">
    <source>
        <dbReference type="ARBA" id="ARBA00023136"/>
    </source>
</evidence>
<dbReference type="Proteomes" id="UP000240042">
    <property type="component" value="Unassembled WGS sequence"/>
</dbReference>
<dbReference type="HAMAP" id="MF_01147">
    <property type="entry name" value="Lgt"/>
    <property type="match status" value="1"/>
</dbReference>
<dbReference type="NCBIfam" id="TIGR00544">
    <property type="entry name" value="lgt"/>
    <property type="match status" value="1"/>
</dbReference>
<accession>A0A1I1EEI6</accession>
<feature type="transmembrane region" description="Helical" evidence="7">
    <location>
        <begin position="104"/>
        <end position="123"/>
    </location>
</feature>
<reference evidence="9" key="1">
    <citation type="submission" date="2016-10" db="EMBL/GenBank/DDBJ databases">
        <authorList>
            <person name="Varghese N."/>
            <person name="Submissions S."/>
        </authorList>
    </citation>
    <scope>NUCLEOTIDE SEQUENCE [LARGE SCALE GENOMIC DNA]</scope>
    <source>
        <strain evidence="9">ATCC 43811</strain>
    </source>
</reference>
<feature type="transmembrane region" description="Helical" evidence="7">
    <location>
        <begin position="65"/>
        <end position="84"/>
    </location>
</feature>
<sequence length="325" mass="37361">MYLTHPAISTALFRIGDFGIRWYSLMYIFGFLFSYWWTKRECAKNRISFAKDNKLSTNNEFLSDFSFYIMLGVLLGGRLGYVLFYNFEYYFSENPIAIFKVWEGGMSFHGAFIGSYIGAFAALKIRHSILKPFSLLELSDIVLVSVPMGLAFGRFGNFINGELYGRPTTMPWGMVFPRRPELGHLGATVLPLEKAQPFIDAVQLQLIPNITEYTINNATYIQVPRHPSQLYHILLEGLFTLTVQMILYYKIPQSRYKGFLTATFLILYGISRIITEFFREPDIQIGFIAGNWLTVGMTLTFPMVIIGIILLIYTLKNKKPNIIRI</sequence>
<keyword evidence="9" id="KW-1185">Reference proteome</keyword>
<feature type="transmembrane region" description="Helical" evidence="7">
    <location>
        <begin position="135"/>
        <end position="155"/>
    </location>
</feature>
<feature type="transmembrane region" description="Helical" evidence="7">
    <location>
        <begin position="295"/>
        <end position="315"/>
    </location>
</feature>
<comment type="subcellular location">
    <subcellularLocation>
        <location evidence="7">Cell membrane</location>
        <topology evidence="7">Multi-pass membrane protein</topology>
    </subcellularLocation>
</comment>
<dbReference type="AlphaFoldDB" id="A0A1I1EEI6"/>
<dbReference type="Pfam" id="PF01790">
    <property type="entry name" value="LGT"/>
    <property type="match status" value="1"/>
</dbReference>
<dbReference type="PROSITE" id="PS01311">
    <property type="entry name" value="LGT"/>
    <property type="match status" value="1"/>
</dbReference>
<name>A0A1I1EEI6_BREAD</name>
<evidence type="ECO:0000256" key="2">
    <source>
        <dbReference type="ARBA" id="ARBA00022475"/>
    </source>
</evidence>
<evidence type="ECO:0000256" key="4">
    <source>
        <dbReference type="ARBA" id="ARBA00022692"/>
    </source>
</evidence>
<feature type="transmembrane region" description="Helical" evidence="7">
    <location>
        <begin position="256"/>
        <end position="275"/>
    </location>
</feature>